<sequence>MVLKAVILAGLLVVSGDASVLPRANYWHGFSKIESVFSFGDSWTRTGFETSGTQPSKNNRLGNPSYPGKTSSNGPNWIDYLTTTYNKSPFLTYNLAYSGAVVDTDIIRNNNNDLVRQVQEKFLPNYKRDKKFAASTSLFAIFMGINDVMKGDLYNKPDTLDKIFKTYSGEIAALYKAGARNFLLLTLPPLERAPRVTKKSDSATRIPRIAKAVSEWNKRVRSLQSSIQKNYSKSTVFVYDTYPLMMNVMNKPSSYSETKIYRDSNGYCSAYTKGTEKPDSKSSSCKYAANQYLWLNDLHPTDPFHKLLAKDISSFLQKQNDILKRTQWTNKTLATIVAAIGVSAFYATNWTIGALIMLGPPTGVAVLWDLVEVLYLIIYTNSDGIHPNACIIIDIILFIAVAAMSSVIAFTAATLSDSGWYFAFFQNEQGVEYLRVATGFGFMTAYVK</sequence>
<evidence type="ECO:0000256" key="4">
    <source>
        <dbReference type="SAM" id="SignalP"/>
    </source>
</evidence>
<proteinExistence type="predicted"/>
<comment type="caution">
    <text evidence="5">The sequence shown here is derived from an EMBL/GenBank/DDBJ whole genome shotgun (WGS) entry which is preliminary data.</text>
</comment>
<keyword evidence="3" id="KW-0812">Transmembrane</keyword>
<dbReference type="PANTHER" id="PTHR45648:SF22">
    <property type="entry name" value="GDSL LIPASE_ACYLHYDROLASE FAMILY PROTEIN (AFU_ORTHOLOGUE AFUA_4G14700)"/>
    <property type="match status" value="1"/>
</dbReference>
<dbReference type="RefSeq" id="XP_031019629.1">
    <property type="nucleotide sequence ID" value="XM_031156312.1"/>
</dbReference>
<dbReference type="InterPro" id="IPR036514">
    <property type="entry name" value="SGNH_hydro_sf"/>
</dbReference>
<evidence type="ECO:0000256" key="3">
    <source>
        <dbReference type="SAM" id="Phobius"/>
    </source>
</evidence>
<dbReference type="Pfam" id="PF00657">
    <property type="entry name" value="Lipase_GDSL"/>
    <property type="match status" value="1"/>
</dbReference>
<feature type="transmembrane region" description="Helical" evidence="3">
    <location>
        <begin position="391"/>
        <end position="415"/>
    </location>
</feature>
<dbReference type="InterPro" id="IPR051058">
    <property type="entry name" value="GDSL_Est/Lipase"/>
</dbReference>
<dbReference type="SUPFAM" id="SSF52266">
    <property type="entry name" value="SGNH hydrolase"/>
    <property type="match status" value="1"/>
</dbReference>
<protein>
    <recommendedName>
        <fullName evidence="7">SGNH hydrolase-type esterase domain-containing protein</fullName>
    </recommendedName>
</protein>
<keyword evidence="3" id="KW-1133">Transmembrane helix</keyword>
<gene>
    <name evidence="5" type="ORF">FIESC28_02162</name>
</gene>
<keyword evidence="6" id="KW-1185">Reference proteome</keyword>
<evidence type="ECO:0000313" key="6">
    <source>
        <dbReference type="Proteomes" id="UP000253153"/>
    </source>
</evidence>
<evidence type="ECO:0000256" key="2">
    <source>
        <dbReference type="SAM" id="MobiDB-lite"/>
    </source>
</evidence>
<dbReference type="GeneID" id="41991608"/>
<dbReference type="PANTHER" id="PTHR45648">
    <property type="entry name" value="GDSL LIPASE/ACYLHYDROLASE FAMILY PROTEIN (AFU_ORTHOLOGUE AFUA_4G14700)"/>
    <property type="match status" value="1"/>
</dbReference>
<name>A0A366S813_9HYPO</name>
<keyword evidence="4" id="KW-0732">Signal</keyword>
<dbReference type="CDD" id="cd01846">
    <property type="entry name" value="fatty_acyltransferase_like"/>
    <property type="match status" value="1"/>
</dbReference>
<evidence type="ECO:0000313" key="5">
    <source>
        <dbReference type="EMBL" id="RBR25038.1"/>
    </source>
</evidence>
<feature type="transmembrane region" description="Helical" evidence="3">
    <location>
        <begin position="333"/>
        <end position="356"/>
    </location>
</feature>
<feature type="transmembrane region" description="Helical" evidence="3">
    <location>
        <begin position="362"/>
        <end position="379"/>
    </location>
</feature>
<accession>A0A366S813</accession>
<dbReference type="OrthoDB" id="1600564at2759"/>
<evidence type="ECO:0008006" key="7">
    <source>
        <dbReference type="Google" id="ProtNLM"/>
    </source>
</evidence>
<dbReference type="EMBL" id="QKXC01000045">
    <property type="protein sequence ID" value="RBR25038.1"/>
    <property type="molecule type" value="Genomic_DNA"/>
</dbReference>
<evidence type="ECO:0000256" key="1">
    <source>
        <dbReference type="ARBA" id="ARBA00022801"/>
    </source>
</evidence>
<dbReference type="AlphaFoldDB" id="A0A366S813"/>
<feature type="signal peptide" evidence="4">
    <location>
        <begin position="1"/>
        <end position="18"/>
    </location>
</feature>
<keyword evidence="1" id="KW-0378">Hydrolase</keyword>
<dbReference type="Gene3D" id="3.40.50.1110">
    <property type="entry name" value="SGNH hydrolase"/>
    <property type="match status" value="1"/>
</dbReference>
<dbReference type="InterPro" id="IPR001087">
    <property type="entry name" value="GDSL"/>
</dbReference>
<feature type="chain" id="PRO_5016660903" description="SGNH hydrolase-type esterase domain-containing protein" evidence="4">
    <location>
        <begin position="19"/>
        <end position="448"/>
    </location>
</feature>
<keyword evidence="3" id="KW-0472">Membrane</keyword>
<dbReference type="GO" id="GO:0016788">
    <property type="term" value="F:hydrolase activity, acting on ester bonds"/>
    <property type="evidence" value="ECO:0007669"/>
    <property type="project" value="InterPro"/>
</dbReference>
<dbReference type="Proteomes" id="UP000253153">
    <property type="component" value="Unassembled WGS sequence"/>
</dbReference>
<feature type="region of interest" description="Disordered" evidence="2">
    <location>
        <begin position="48"/>
        <end position="70"/>
    </location>
</feature>
<reference evidence="5 6" key="1">
    <citation type="submission" date="2018-06" db="EMBL/GenBank/DDBJ databases">
        <title>Fusarium incarnatum-equiseti species complex species 28.</title>
        <authorList>
            <person name="Gardiner D.M."/>
        </authorList>
    </citation>
    <scope>NUCLEOTIDE SEQUENCE [LARGE SCALE GENOMIC DNA]</scope>
    <source>
        <strain evidence="5 6">FIESC_28</strain>
    </source>
</reference>
<organism evidence="5 6">
    <name type="scientific">Fusarium coffeatum</name>
    <dbReference type="NCBI Taxonomy" id="231269"/>
    <lineage>
        <taxon>Eukaryota</taxon>
        <taxon>Fungi</taxon>
        <taxon>Dikarya</taxon>
        <taxon>Ascomycota</taxon>
        <taxon>Pezizomycotina</taxon>
        <taxon>Sordariomycetes</taxon>
        <taxon>Hypocreomycetidae</taxon>
        <taxon>Hypocreales</taxon>
        <taxon>Nectriaceae</taxon>
        <taxon>Fusarium</taxon>
        <taxon>Fusarium incarnatum-equiseti species complex</taxon>
    </lineage>
</organism>